<feature type="compositionally biased region" description="Acidic residues" evidence="1">
    <location>
        <begin position="87"/>
        <end position="98"/>
    </location>
</feature>
<dbReference type="Proteomes" id="UP000574390">
    <property type="component" value="Unassembled WGS sequence"/>
</dbReference>
<evidence type="ECO:0000256" key="1">
    <source>
        <dbReference type="SAM" id="MobiDB-lite"/>
    </source>
</evidence>
<sequence>MTTRSSSRTAAKSKPRPDNTLTEEDDILQGLEEMNDVEDDEEEEEAVVAEVVEDVEDDVHEESPAQEEEVEERPSVQEQEASSPDIVMEESPDVEETPSGEAASSSVVEVEETTEKPQVQGTDVELEEEEQQEEVDYGTDAVMESTEVVVQDAAQEKASEETVEVHEETKPRGFVEEADCEPVEDEEGLTTECVFGPLDATLDTTFDRTGCLISSYSTEGFQYLLSGVRANVGAKPGSKHNFVFEVRIVEVLTPLDAQSSSHAHLPAKKHALRVGFGTLDAGVILGAHEATVCFDSDGGIWEGKHRHG</sequence>
<gene>
    <name evidence="2" type="ORF">FOZ62_006147</name>
</gene>
<dbReference type="InterPro" id="IPR043136">
    <property type="entry name" value="B30.2/SPRY_sf"/>
</dbReference>
<dbReference type="GO" id="GO:0000380">
    <property type="term" value="P:alternative mRNA splicing, via spliceosome"/>
    <property type="evidence" value="ECO:0007669"/>
    <property type="project" value="TreeGrafter"/>
</dbReference>
<dbReference type="PANTHER" id="PTHR12381">
    <property type="entry name" value="HETEROGENEOUS NUCLEAR RIBONUCLEOPROTEIN U FAMILY MEMBER"/>
    <property type="match status" value="1"/>
</dbReference>
<feature type="compositionally biased region" description="Acidic residues" evidence="1">
    <location>
        <begin position="21"/>
        <end position="71"/>
    </location>
</feature>
<evidence type="ECO:0000313" key="2">
    <source>
        <dbReference type="EMBL" id="KAF4749139.1"/>
    </source>
</evidence>
<dbReference type="GO" id="GO:0003723">
    <property type="term" value="F:RNA binding"/>
    <property type="evidence" value="ECO:0007669"/>
    <property type="project" value="TreeGrafter"/>
</dbReference>
<dbReference type="PANTHER" id="PTHR12381:SF56">
    <property type="entry name" value="B30.2_SPRY DOMAIN-CONTAINING PROTEIN-RELATED"/>
    <property type="match status" value="1"/>
</dbReference>
<dbReference type="EMBL" id="JABANM010004509">
    <property type="protein sequence ID" value="KAF4749139.1"/>
    <property type="molecule type" value="Genomic_DNA"/>
</dbReference>
<name>A0A7J6TUS0_PEROL</name>
<dbReference type="AlphaFoldDB" id="A0A7J6TUS0"/>
<evidence type="ECO:0000313" key="3">
    <source>
        <dbReference type="Proteomes" id="UP000574390"/>
    </source>
</evidence>
<dbReference type="GO" id="GO:0005634">
    <property type="term" value="C:nucleus"/>
    <property type="evidence" value="ECO:0007669"/>
    <property type="project" value="TreeGrafter"/>
</dbReference>
<feature type="compositionally biased region" description="Acidic residues" evidence="1">
    <location>
        <begin position="124"/>
        <end position="137"/>
    </location>
</feature>
<protein>
    <submittedName>
        <fullName evidence="2">Uncharacterized protein</fullName>
    </submittedName>
</protein>
<feature type="region of interest" description="Disordered" evidence="1">
    <location>
        <begin position="1"/>
        <end position="137"/>
    </location>
</feature>
<organism evidence="2 3">
    <name type="scientific">Perkinsus olseni</name>
    <name type="common">Perkinsus atlanticus</name>
    <dbReference type="NCBI Taxonomy" id="32597"/>
    <lineage>
        <taxon>Eukaryota</taxon>
        <taxon>Sar</taxon>
        <taxon>Alveolata</taxon>
        <taxon>Perkinsozoa</taxon>
        <taxon>Perkinsea</taxon>
        <taxon>Perkinsida</taxon>
        <taxon>Perkinsidae</taxon>
        <taxon>Perkinsus</taxon>
    </lineage>
</organism>
<dbReference type="Gene3D" id="2.60.120.920">
    <property type="match status" value="1"/>
</dbReference>
<proteinExistence type="predicted"/>
<reference evidence="2 3" key="1">
    <citation type="submission" date="2020-04" db="EMBL/GenBank/DDBJ databases">
        <title>Perkinsus olseni comparative genomics.</title>
        <authorList>
            <person name="Bogema D.R."/>
        </authorList>
    </citation>
    <scope>NUCLEOTIDE SEQUENCE [LARGE SCALE GENOMIC DNA]</scope>
    <source>
        <strain evidence="2">ATCC PRA-205</strain>
    </source>
</reference>
<feature type="non-terminal residue" evidence="2">
    <location>
        <position position="1"/>
    </location>
</feature>
<comment type="caution">
    <text evidence="2">The sequence shown here is derived from an EMBL/GenBank/DDBJ whole genome shotgun (WGS) entry which is preliminary data.</text>
</comment>
<accession>A0A7J6TUS0</accession>
<feature type="compositionally biased region" description="Low complexity" evidence="1">
    <location>
        <begin position="1"/>
        <end position="12"/>
    </location>
</feature>